<comment type="pathway">
    <text evidence="1">Protein modification; protein ubiquitination.</text>
</comment>
<comment type="caution">
    <text evidence="2">The sequence shown here is derived from an EMBL/GenBank/DDBJ whole genome shotgun (WGS) entry which is preliminary data.</text>
</comment>
<keyword evidence="3" id="KW-1185">Reference proteome</keyword>
<dbReference type="PANTHER" id="PTHR21497">
    <property type="entry name" value="UBIQUITIN LIGASE E3 ALPHA-RELATED"/>
    <property type="match status" value="1"/>
</dbReference>
<name>A0A5B7KCR7_PORTR</name>
<evidence type="ECO:0000313" key="3">
    <source>
        <dbReference type="Proteomes" id="UP000324222"/>
    </source>
</evidence>
<dbReference type="PANTHER" id="PTHR21497:SF24">
    <property type="entry name" value="E3 UBIQUITIN-PROTEIN LIGASE UBR1"/>
    <property type="match status" value="1"/>
</dbReference>
<comment type="function">
    <text evidence="1">Ubiquitin ligase protein which is a component of the N-end rule pathway. Recognizes and binds to proteins bearing specific N-terminal residues that are destabilizing according to the N-end rule, leading to their ubiquitination and subsequent degradation.</text>
</comment>
<dbReference type="GO" id="GO:0016567">
    <property type="term" value="P:protein ubiquitination"/>
    <property type="evidence" value="ECO:0007669"/>
    <property type="project" value="UniProtKB-UniRule"/>
</dbReference>
<dbReference type="EC" id="2.3.2.27" evidence="1"/>
<dbReference type="InterPro" id="IPR039164">
    <property type="entry name" value="UBR1-like"/>
</dbReference>
<reference evidence="2 3" key="1">
    <citation type="submission" date="2019-05" db="EMBL/GenBank/DDBJ databases">
        <title>Another draft genome of Portunus trituberculatus and its Hox gene families provides insights of decapod evolution.</title>
        <authorList>
            <person name="Jeong J.-H."/>
            <person name="Song I."/>
            <person name="Kim S."/>
            <person name="Choi T."/>
            <person name="Kim D."/>
            <person name="Ryu S."/>
            <person name="Kim W."/>
        </authorList>
    </citation>
    <scope>NUCLEOTIDE SEQUENCE [LARGE SCALE GENOMIC DNA]</scope>
    <source>
        <tissue evidence="2">Muscle</tissue>
    </source>
</reference>
<gene>
    <name evidence="2" type="primary">Ubr1_0</name>
    <name evidence="2" type="ORF">E2C01_100654</name>
</gene>
<keyword evidence="1" id="KW-0808">Transferase</keyword>
<comment type="catalytic activity">
    <reaction evidence="1">
        <text>S-ubiquitinyl-[E2 ubiquitin-conjugating enzyme]-L-cysteine + [acceptor protein]-L-lysine = [E2 ubiquitin-conjugating enzyme]-L-cysteine + N(6)-ubiquitinyl-[acceptor protein]-L-lysine.</text>
        <dbReference type="EC" id="2.3.2.27"/>
    </reaction>
</comment>
<dbReference type="GO" id="GO:0071596">
    <property type="term" value="P:ubiquitin-dependent protein catabolic process via the N-end rule pathway"/>
    <property type="evidence" value="ECO:0007669"/>
    <property type="project" value="UniProtKB-UniRule"/>
</dbReference>
<dbReference type="GO" id="GO:0005737">
    <property type="term" value="C:cytoplasm"/>
    <property type="evidence" value="ECO:0007669"/>
    <property type="project" value="TreeGrafter"/>
</dbReference>
<dbReference type="GO" id="GO:0000151">
    <property type="term" value="C:ubiquitin ligase complex"/>
    <property type="evidence" value="ECO:0007669"/>
    <property type="project" value="TreeGrafter"/>
</dbReference>
<protein>
    <recommendedName>
        <fullName evidence="1">E3 ubiquitin-protein ligase</fullName>
        <ecNumber evidence="1">2.3.2.27</ecNumber>
    </recommendedName>
</protein>
<dbReference type="Proteomes" id="UP000324222">
    <property type="component" value="Unassembled WGS sequence"/>
</dbReference>
<dbReference type="GO" id="GO:0061630">
    <property type="term" value="F:ubiquitin protein ligase activity"/>
    <property type="evidence" value="ECO:0007669"/>
    <property type="project" value="UniProtKB-UniRule"/>
</dbReference>
<keyword evidence="1" id="KW-0863">Zinc-finger</keyword>
<evidence type="ECO:0000256" key="1">
    <source>
        <dbReference type="RuleBase" id="RU366018"/>
    </source>
</evidence>
<dbReference type="GO" id="GO:0008270">
    <property type="term" value="F:zinc ion binding"/>
    <property type="evidence" value="ECO:0007669"/>
    <property type="project" value="UniProtKB-UniRule"/>
</dbReference>
<proteinExistence type="inferred from homology"/>
<keyword evidence="1" id="KW-0862">Zinc</keyword>
<comment type="similarity">
    <text evidence="1">Belongs to the E3 ubiquitin-protein ligase UBR1-like family.</text>
</comment>
<accession>A0A5B7KCR7</accession>
<dbReference type="EMBL" id="VSRR010143616">
    <property type="protein sequence ID" value="MPD04940.1"/>
    <property type="molecule type" value="Genomic_DNA"/>
</dbReference>
<dbReference type="OrthoDB" id="26387at2759"/>
<evidence type="ECO:0000313" key="2">
    <source>
        <dbReference type="EMBL" id="MPD04940.1"/>
    </source>
</evidence>
<keyword evidence="1" id="KW-0479">Metal-binding</keyword>
<organism evidence="2 3">
    <name type="scientific">Portunus trituberculatus</name>
    <name type="common">Swimming crab</name>
    <name type="synonym">Neptunus trituberculatus</name>
    <dbReference type="NCBI Taxonomy" id="210409"/>
    <lineage>
        <taxon>Eukaryota</taxon>
        <taxon>Metazoa</taxon>
        <taxon>Ecdysozoa</taxon>
        <taxon>Arthropoda</taxon>
        <taxon>Crustacea</taxon>
        <taxon>Multicrustacea</taxon>
        <taxon>Malacostraca</taxon>
        <taxon>Eumalacostraca</taxon>
        <taxon>Eucarida</taxon>
        <taxon>Decapoda</taxon>
        <taxon>Pleocyemata</taxon>
        <taxon>Brachyura</taxon>
        <taxon>Eubrachyura</taxon>
        <taxon>Portunoidea</taxon>
        <taxon>Portunidae</taxon>
        <taxon>Portuninae</taxon>
        <taxon>Portunus</taxon>
    </lineage>
</organism>
<keyword evidence="1" id="KW-0833">Ubl conjugation pathway</keyword>
<sequence>MLMKSLGELGNEASRRRYVRELLDYSVSCIEYDVSSAPVSIHLPLSRLVAALTLHLDKYDLNYNSPEFLVKGKPSPEELMEPVLRTQVMIAQVGLLMCGIAMFCCVDTMMDLVMPSNTFTWLPSVCT</sequence>
<dbReference type="AlphaFoldDB" id="A0A5B7KCR7"/>